<dbReference type="AlphaFoldDB" id="A0A139Q127"/>
<keyword evidence="2" id="KW-0820">tRNA-binding</keyword>
<gene>
    <name evidence="12" type="ORF">SORDD27_00259</name>
</gene>
<evidence type="ECO:0000313" key="12">
    <source>
        <dbReference type="EMBL" id="KXT96111.1"/>
    </source>
</evidence>
<keyword evidence="5" id="KW-0547">Nucleotide-binding</keyword>
<evidence type="ECO:0000256" key="6">
    <source>
        <dbReference type="ARBA" id="ARBA00022833"/>
    </source>
</evidence>
<feature type="domain" description="TGS" evidence="11">
    <location>
        <begin position="1"/>
        <end position="61"/>
    </location>
</feature>
<keyword evidence="1" id="KW-0963">Cytoplasm</keyword>
<accession>A0A139Q127</accession>
<proteinExistence type="predicted"/>
<evidence type="ECO:0000256" key="9">
    <source>
        <dbReference type="ARBA" id="ARBA00022917"/>
    </source>
</evidence>
<dbReference type="InterPro" id="IPR012675">
    <property type="entry name" value="Beta-grasp_dom_sf"/>
</dbReference>
<dbReference type="GO" id="GO:0004829">
    <property type="term" value="F:threonine-tRNA ligase activity"/>
    <property type="evidence" value="ECO:0007669"/>
    <property type="project" value="UniProtKB-EC"/>
</dbReference>
<dbReference type="InterPro" id="IPR012676">
    <property type="entry name" value="TGS-like"/>
</dbReference>
<name>A0A139Q127_STROR</name>
<keyword evidence="9" id="KW-0648">Protein biosynthesis</keyword>
<dbReference type="Gene3D" id="3.30.980.10">
    <property type="entry name" value="Threonyl-trna Synthetase, Chain A, domain 2"/>
    <property type="match status" value="1"/>
</dbReference>
<reference evidence="12 13" key="1">
    <citation type="submission" date="2016-01" db="EMBL/GenBank/DDBJ databases">
        <title>Highly variable Streptococcus oralis are common among viridans streptococci isolated from primates.</title>
        <authorList>
            <person name="Denapaite D."/>
            <person name="Rieger M."/>
            <person name="Koendgen S."/>
            <person name="Brueckner R."/>
            <person name="Ochigava I."/>
            <person name="Kappeler P."/>
            <person name="Maetz-Rensing K."/>
            <person name="Leendertz F."/>
            <person name="Hakenbeck R."/>
        </authorList>
    </citation>
    <scope>NUCLEOTIDE SEQUENCE [LARGE SCALE GENOMIC DNA]</scope>
    <source>
        <strain evidence="12 13">DD27</strain>
    </source>
</reference>
<dbReference type="EMBL" id="LQNZ01000019">
    <property type="protein sequence ID" value="KXT96111.1"/>
    <property type="molecule type" value="Genomic_DNA"/>
</dbReference>
<dbReference type="Proteomes" id="UP000072363">
    <property type="component" value="Unassembled WGS sequence"/>
</dbReference>
<evidence type="ECO:0000256" key="3">
    <source>
        <dbReference type="ARBA" id="ARBA00022598"/>
    </source>
</evidence>
<evidence type="ECO:0000256" key="10">
    <source>
        <dbReference type="ARBA" id="ARBA00023146"/>
    </source>
</evidence>
<dbReference type="PATRIC" id="fig|1303.82.peg.274"/>
<evidence type="ECO:0000256" key="7">
    <source>
        <dbReference type="ARBA" id="ARBA00022840"/>
    </source>
</evidence>
<sequence>MIKITFPDGAVREFESGVTTFEIAQSISNSLAKKALAGKFNGKLIDTTRAIIEDGSIEIVTPDHEDALPILRHSAAHLFAQAARRLFPDIHLGVGQLLKMASTTIPTIRLVKSPTKTFLVSKKKCKKSLKKTSHQSVKK</sequence>
<protein>
    <submittedName>
        <fullName evidence="12">Threonyl-tRNA synthetase</fullName>
        <ecNumber evidence="12">6.1.1.3</ecNumber>
    </submittedName>
</protein>
<keyword evidence="8" id="KW-0694">RNA-binding</keyword>
<keyword evidence="4" id="KW-0479">Metal-binding</keyword>
<keyword evidence="3 12" id="KW-0436">Ligase</keyword>
<dbReference type="GO" id="GO:0046872">
    <property type="term" value="F:metal ion binding"/>
    <property type="evidence" value="ECO:0007669"/>
    <property type="project" value="UniProtKB-KW"/>
</dbReference>
<dbReference type="InterPro" id="IPR018163">
    <property type="entry name" value="Thr/Ala-tRNA-synth_IIc_edit"/>
</dbReference>
<dbReference type="Gene3D" id="3.10.20.30">
    <property type="match status" value="1"/>
</dbReference>
<dbReference type="GO" id="GO:0006412">
    <property type="term" value="P:translation"/>
    <property type="evidence" value="ECO:0007669"/>
    <property type="project" value="UniProtKB-KW"/>
</dbReference>
<dbReference type="FunFam" id="3.10.20.30:FF:000005">
    <property type="entry name" value="Threonine--tRNA ligase"/>
    <property type="match status" value="1"/>
</dbReference>
<dbReference type="InterPro" id="IPR004095">
    <property type="entry name" value="TGS"/>
</dbReference>
<dbReference type="Pfam" id="PF02824">
    <property type="entry name" value="TGS"/>
    <property type="match status" value="1"/>
</dbReference>
<evidence type="ECO:0000256" key="1">
    <source>
        <dbReference type="ARBA" id="ARBA00022490"/>
    </source>
</evidence>
<evidence type="ECO:0000256" key="5">
    <source>
        <dbReference type="ARBA" id="ARBA00022741"/>
    </source>
</evidence>
<comment type="caution">
    <text evidence="12">The sequence shown here is derived from an EMBL/GenBank/DDBJ whole genome shotgun (WGS) entry which is preliminary data.</text>
</comment>
<dbReference type="SUPFAM" id="SSF81271">
    <property type="entry name" value="TGS-like"/>
    <property type="match status" value="1"/>
</dbReference>
<evidence type="ECO:0000256" key="4">
    <source>
        <dbReference type="ARBA" id="ARBA00022723"/>
    </source>
</evidence>
<keyword evidence="7" id="KW-0067">ATP-binding</keyword>
<dbReference type="PROSITE" id="PS51880">
    <property type="entry name" value="TGS"/>
    <property type="match status" value="1"/>
</dbReference>
<dbReference type="CDD" id="cd01667">
    <property type="entry name" value="TGS_ThrRS"/>
    <property type="match status" value="1"/>
</dbReference>
<dbReference type="GO" id="GO:0005524">
    <property type="term" value="F:ATP binding"/>
    <property type="evidence" value="ECO:0007669"/>
    <property type="project" value="UniProtKB-KW"/>
</dbReference>
<keyword evidence="10 12" id="KW-0030">Aminoacyl-tRNA synthetase</keyword>
<organism evidence="12 13">
    <name type="scientific">Streptococcus oralis</name>
    <dbReference type="NCBI Taxonomy" id="1303"/>
    <lineage>
        <taxon>Bacteria</taxon>
        <taxon>Bacillati</taxon>
        <taxon>Bacillota</taxon>
        <taxon>Bacilli</taxon>
        <taxon>Lactobacillales</taxon>
        <taxon>Streptococcaceae</taxon>
        <taxon>Streptococcus</taxon>
    </lineage>
</organism>
<evidence type="ECO:0000256" key="8">
    <source>
        <dbReference type="ARBA" id="ARBA00022884"/>
    </source>
</evidence>
<dbReference type="EC" id="6.1.1.3" evidence="12"/>
<dbReference type="GO" id="GO:0000049">
    <property type="term" value="F:tRNA binding"/>
    <property type="evidence" value="ECO:0007669"/>
    <property type="project" value="UniProtKB-KW"/>
</dbReference>
<dbReference type="SUPFAM" id="SSF55186">
    <property type="entry name" value="ThrRS/AlaRS common domain"/>
    <property type="match status" value="1"/>
</dbReference>
<evidence type="ECO:0000259" key="11">
    <source>
        <dbReference type="PROSITE" id="PS51880"/>
    </source>
</evidence>
<keyword evidence="6" id="KW-0862">Zinc</keyword>
<evidence type="ECO:0000256" key="2">
    <source>
        <dbReference type="ARBA" id="ARBA00022555"/>
    </source>
</evidence>
<evidence type="ECO:0000313" key="13">
    <source>
        <dbReference type="Proteomes" id="UP000072363"/>
    </source>
</evidence>